<feature type="transmembrane region" description="Helical" evidence="5">
    <location>
        <begin position="72"/>
        <end position="91"/>
    </location>
</feature>
<protein>
    <recommendedName>
        <fullName evidence="6">O-antigen ligase-related domain-containing protein</fullName>
    </recommendedName>
</protein>
<sequence>MWKSMEEMTVLQAVQAPKICKYLAMFMSIALIVQAAGFMFWFPLAQPLYYLAIILSLMYILGGGITVDERFMIFMILLGINALLLSTDSIFDAKKRYCFFALVMTVCSPLIKTVRAVVFRQYIFKYTMFAMMPLAVGSFFCFLGGVNMMPYNRGRLTDVGAFLEYESRGGLFSGLFTHSMTLGPISALVALIFFVIYQKCGKKIFMVMFFCSALAVVMSASRAALLALLVPIFYITFFASNTPKRMKRIIGLLLVGVLFATPFAERAFTGLVNKQINRLEQNDGKLNSRNDKFQARFNEFCDSPLWGIGFATIDERYDVQNNGQIEPGSSHLAVLSMTGLIGICSYIIVLLHAFNTIKKSNDFRALMLQGLFMAYFVHMWFEGYIFGAGGILCFLFWLIISQCFDYKYIRRNENSVFH</sequence>
<dbReference type="RefSeq" id="WP_122291064.1">
    <property type="nucleotide sequence ID" value="NZ_BAABZJ010000001.1"/>
</dbReference>
<feature type="transmembrane region" description="Helical" evidence="5">
    <location>
        <begin position="97"/>
        <end position="118"/>
    </location>
</feature>
<feature type="transmembrane region" description="Helical" evidence="5">
    <location>
        <begin position="48"/>
        <end position="65"/>
    </location>
</feature>
<evidence type="ECO:0000313" key="7">
    <source>
        <dbReference type="EMBL" id="RHH78442.1"/>
    </source>
</evidence>
<keyword evidence="4 5" id="KW-0472">Membrane</keyword>
<reference evidence="7 8" key="1">
    <citation type="submission" date="2018-08" db="EMBL/GenBank/DDBJ databases">
        <title>A genome reference for cultivated species of the human gut microbiota.</title>
        <authorList>
            <person name="Zou Y."/>
            <person name="Xue W."/>
            <person name="Luo G."/>
        </authorList>
    </citation>
    <scope>NUCLEOTIDE SEQUENCE [LARGE SCALE GENOMIC DNA]</scope>
    <source>
        <strain evidence="7 8">AM16-50</strain>
    </source>
</reference>
<feature type="transmembrane region" description="Helical" evidence="5">
    <location>
        <begin position="130"/>
        <end position="151"/>
    </location>
</feature>
<feature type="domain" description="O-antigen ligase-related" evidence="6">
    <location>
        <begin position="208"/>
        <end position="343"/>
    </location>
</feature>
<proteinExistence type="predicted"/>
<evidence type="ECO:0000256" key="3">
    <source>
        <dbReference type="ARBA" id="ARBA00022989"/>
    </source>
</evidence>
<comment type="caution">
    <text evidence="7">The sequence shown here is derived from an EMBL/GenBank/DDBJ whole genome shotgun (WGS) entry which is preliminary data.</text>
</comment>
<dbReference type="PANTHER" id="PTHR37422">
    <property type="entry name" value="TEICHURONIC ACID BIOSYNTHESIS PROTEIN TUAE"/>
    <property type="match status" value="1"/>
</dbReference>
<dbReference type="EMBL" id="QRKC01000002">
    <property type="protein sequence ID" value="RHH78442.1"/>
    <property type="molecule type" value="Genomic_DNA"/>
</dbReference>
<evidence type="ECO:0000256" key="5">
    <source>
        <dbReference type="SAM" id="Phobius"/>
    </source>
</evidence>
<keyword evidence="3 5" id="KW-1133">Transmembrane helix</keyword>
<dbReference type="AlphaFoldDB" id="A0A3R6EAD6"/>
<evidence type="ECO:0000313" key="8">
    <source>
        <dbReference type="Proteomes" id="UP000283732"/>
    </source>
</evidence>
<dbReference type="GO" id="GO:0016020">
    <property type="term" value="C:membrane"/>
    <property type="evidence" value="ECO:0007669"/>
    <property type="project" value="UniProtKB-SubCell"/>
</dbReference>
<feature type="transmembrane region" description="Helical" evidence="5">
    <location>
        <begin position="332"/>
        <end position="354"/>
    </location>
</feature>
<dbReference type="Proteomes" id="UP000283732">
    <property type="component" value="Unassembled WGS sequence"/>
</dbReference>
<dbReference type="PANTHER" id="PTHR37422:SF13">
    <property type="entry name" value="LIPOPOLYSACCHARIDE BIOSYNTHESIS PROTEIN PA4999-RELATED"/>
    <property type="match status" value="1"/>
</dbReference>
<dbReference type="InterPro" id="IPR007016">
    <property type="entry name" value="O-antigen_ligase-rel_domated"/>
</dbReference>
<gene>
    <name evidence="7" type="ORF">DW191_07115</name>
</gene>
<dbReference type="Pfam" id="PF04932">
    <property type="entry name" value="Wzy_C"/>
    <property type="match status" value="1"/>
</dbReference>
<feature type="transmembrane region" description="Helical" evidence="5">
    <location>
        <begin position="204"/>
        <end position="237"/>
    </location>
</feature>
<evidence type="ECO:0000259" key="6">
    <source>
        <dbReference type="Pfam" id="PF04932"/>
    </source>
</evidence>
<feature type="transmembrane region" description="Helical" evidence="5">
    <location>
        <begin position="249"/>
        <end position="268"/>
    </location>
</feature>
<evidence type="ECO:0000256" key="4">
    <source>
        <dbReference type="ARBA" id="ARBA00023136"/>
    </source>
</evidence>
<keyword evidence="2 5" id="KW-0812">Transmembrane</keyword>
<evidence type="ECO:0000256" key="1">
    <source>
        <dbReference type="ARBA" id="ARBA00004141"/>
    </source>
</evidence>
<dbReference type="InterPro" id="IPR051533">
    <property type="entry name" value="WaaL-like"/>
</dbReference>
<feature type="transmembrane region" description="Helical" evidence="5">
    <location>
        <begin position="171"/>
        <end position="197"/>
    </location>
</feature>
<accession>A0A3R6EAD6</accession>
<name>A0A3R6EAD6_9BACT</name>
<organism evidence="7 8">
    <name type="scientific">Parabacteroides merdae</name>
    <dbReference type="NCBI Taxonomy" id="46503"/>
    <lineage>
        <taxon>Bacteria</taxon>
        <taxon>Pseudomonadati</taxon>
        <taxon>Bacteroidota</taxon>
        <taxon>Bacteroidia</taxon>
        <taxon>Bacteroidales</taxon>
        <taxon>Tannerellaceae</taxon>
        <taxon>Parabacteroides</taxon>
    </lineage>
</organism>
<comment type="subcellular location">
    <subcellularLocation>
        <location evidence="1">Membrane</location>
        <topology evidence="1">Multi-pass membrane protein</topology>
    </subcellularLocation>
</comment>
<evidence type="ECO:0000256" key="2">
    <source>
        <dbReference type="ARBA" id="ARBA00022692"/>
    </source>
</evidence>
<feature type="transmembrane region" description="Helical" evidence="5">
    <location>
        <begin position="21"/>
        <end position="42"/>
    </location>
</feature>
<feature type="transmembrane region" description="Helical" evidence="5">
    <location>
        <begin position="374"/>
        <end position="400"/>
    </location>
</feature>